<reference evidence="1 2" key="1">
    <citation type="journal article" date="2018" name="Microbiome">
        <title>Fine metagenomic profile of the Mediterranean stratified and mixed water columns revealed by assembly and recruitment.</title>
        <authorList>
            <person name="Haro-Moreno J.M."/>
            <person name="Lopez-Perez M."/>
            <person name="De La Torre J.R."/>
            <person name="Picazo A."/>
            <person name="Camacho A."/>
            <person name="Rodriguez-Valera F."/>
        </authorList>
    </citation>
    <scope>NUCLEOTIDE SEQUENCE [LARGE SCALE GENOMIC DNA]</scope>
    <source>
        <strain evidence="1">MED-G57</strain>
    </source>
</reference>
<dbReference type="Pfam" id="PF01144">
    <property type="entry name" value="CoA_trans"/>
    <property type="match status" value="1"/>
</dbReference>
<dbReference type="Gene3D" id="3.40.1080.10">
    <property type="entry name" value="Glutaconate Coenzyme A-transferase"/>
    <property type="match status" value="1"/>
</dbReference>
<organism evidence="1 2">
    <name type="scientific">PS1 clade bacterium</name>
    <dbReference type="NCBI Taxonomy" id="2175152"/>
    <lineage>
        <taxon>Bacteria</taxon>
        <taxon>Pseudomonadati</taxon>
        <taxon>Pseudomonadota</taxon>
        <taxon>Alphaproteobacteria</taxon>
        <taxon>PS1 clade</taxon>
    </lineage>
</organism>
<dbReference type="Proteomes" id="UP000253570">
    <property type="component" value="Unassembled WGS sequence"/>
</dbReference>
<proteinExistence type="predicted"/>
<dbReference type="PANTHER" id="PTHR43293">
    <property type="entry name" value="ACETATE COA-TRANSFERASE YDIF"/>
    <property type="match status" value="1"/>
</dbReference>
<keyword evidence="1" id="KW-0808">Transferase</keyword>
<dbReference type="EMBL" id="QOQD01000002">
    <property type="protein sequence ID" value="RCL74334.1"/>
    <property type="molecule type" value="Genomic_DNA"/>
</dbReference>
<protein>
    <submittedName>
        <fullName evidence="1">CoA-transferase subunit beta</fullName>
    </submittedName>
</protein>
<dbReference type="InterPro" id="IPR037171">
    <property type="entry name" value="NagB/RpiA_transferase-like"/>
</dbReference>
<dbReference type="GO" id="GO:0008410">
    <property type="term" value="F:CoA-transferase activity"/>
    <property type="evidence" value="ECO:0007669"/>
    <property type="project" value="InterPro"/>
</dbReference>
<dbReference type="InterPro" id="IPR004165">
    <property type="entry name" value="CoA_trans_fam_I"/>
</dbReference>
<dbReference type="AlphaFoldDB" id="A0A368DRQ7"/>
<dbReference type="SUPFAM" id="SSF100950">
    <property type="entry name" value="NagB/RpiA/CoA transferase-like"/>
    <property type="match status" value="1"/>
</dbReference>
<dbReference type="SMART" id="SM00882">
    <property type="entry name" value="CoA_trans"/>
    <property type="match status" value="1"/>
</dbReference>
<comment type="caution">
    <text evidence="1">The sequence shown here is derived from an EMBL/GenBank/DDBJ whole genome shotgun (WGS) entry which is preliminary data.</text>
</comment>
<evidence type="ECO:0000313" key="2">
    <source>
        <dbReference type="Proteomes" id="UP000253570"/>
    </source>
</evidence>
<name>A0A368DRQ7_9PROT</name>
<accession>A0A368DRQ7</accession>
<gene>
    <name evidence="1" type="ORF">DBW71_01005</name>
</gene>
<dbReference type="PANTHER" id="PTHR43293:SF3">
    <property type="entry name" value="CHOLESTEROL RING-CLEAVING HYDROLASE IPDB SUBUNIT"/>
    <property type="match status" value="1"/>
</dbReference>
<sequence length="247" mass="26837">MKVNNYKDISINKRIAMIAASELIGYQSCFVGIGIPSDAACLAKLSVEPNLNLIYESGAIGAFPQTKSYSTGSPSIAFGSDMITDSFSVFSELQAGRIDVGLLSAAQIDKFGNLNSTVIGSYDEPKVRMVGSGGAHDIACLVPNLFILMPHEPRRFVNDVDFITSPGSGSEIDQLRDKYKLGSGPSMLITDRAKFKMSPDGWYLHSILQDFSYEDAIEGLPWELKKPSNNPIIVDSKIIDSIDTINL</sequence>
<evidence type="ECO:0000313" key="1">
    <source>
        <dbReference type="EMBL" id="RCL74334.1"/>
    </source>
</evidence>